<proteinExistence type="predicted"/>
<gene>
    <name evidence="2" type="ORF">METZ01_LOCUS217045</name>
</gene>
<feature type="non-terminal residue" evidence="2">
    <location>
        <position position="1"/>
    </location>
</feature>
<dbReference type="AlphaFoldDB" id="A0A382FQF0"/>
<organism evidence="2">
    <name type="scientific">marine metagenome</name>
    <dbReference type="NCBI Taxonomy" id="408172"/>
    <lineage>
        <taxon>unclassified sequences</taxon>
        <taxon>metagenomes</taxon>
        <taxon>ecological metagenomes</taxon>
    </lineage>
</organism>
<dbReference type="EMBL" id="UINC01050795">
    <property type="protein sequence ID" value="SVB64191.1"/>
    <property type="molecule type" value="Genomic_DNA"/>
</dbReference>
<accession>A0A382FQF0</accession>
<evidence type="ECO:0000313" key="2">
    <source>
        <dbReference type="EMBL" id="SVB64191.1"/>
    </source>
</evidence>
<reference evidence="2" key="1">
    <citation type="submission" date="2018-05" db="EMBL/GenBank/DDBJ databases">
        <authorList>
            <person name="Lanie J.A."/>
            <person name="Ng W.-L."/>
            <person name="Kazmierczak K.M."/>
            <person name="Andrzejewski T.M."/>
            <person name="Davidsen T.M."/>
            <person name="Wayne K.J."/>
            <person name="Tettelin H."/>
            <person name="Glass J.I."/>
            <person name="Rusch D."/>
            <person name="Podicherti R."/>
            <person name="Tsui H.-C.T."/>
            <person name="Winkler M.E."/>
        </authorList>
    </citation>
    <scope>NUCLEOTIDE SEQUENCE</scope>
</reference>
<feature type="compositionally biased region" description="Basic and acidic residues" evidence="1">
    <location>
        <begin position="36"/>
        <end position="46"/>
    </location>
</feature>
<protein>
    <submittedName>
        <fullName evidence="2">Uncharacterized protein</fullName>
    </submittedName>
</protein>
<name>A0A382FQF0_9ZZZZ</name>
<feature type="region of interest" description="Disordered" evidence="1">
    <location>
        <begin position="18"/>
        <end position="46"/>
    </location>
</feature>
<sequence length="46" mass="5090">VKGTLDWNLDKAAVGSAKRKRYYGRTHDGTATAAPNDRKLQETTIN</sequence>
<evidence type="ECO:0000256" key="1">
    <source>
        <dbReference type="SAM" id="MobiDB-lite"/>
    </source>
</evidence>